<reference evidence="4" key="1">
    <citation type="submission" date="2006-05" db="EMBL/GenBank/DDBJ databases">
        <title>Complete sequence of chromosome 2 of Burkholderia cenocepacia AU 1054.</title>
        <authorList>
            <consortium name="US DOE Joint Genome Institute"/>
            <person name="Copeland A."/>
            <person name="Lucas S."/>
            <person name="Lapidus A."/>
            <person name="Barry K."/>
            <person name="Detter J.C."/>
            <person name="Glavina del Rio T."/>
            <person name="Hammon N."/>
            <person name="Israni S."/>
            <person name="Dalin E."/>
            <person name="Tice H."/>
            <person name="Pitluck S."/>
            <person name="Chain P."/>
            <person name="Malfatti S."/>
            <person name="Shin M."/>
            <person name="Vergez L."/>
            <person name="Schmutz J."/>
            <person name="Larimer F."/>
            <person name="Land M."/>
            <person name="Hauser L."/>
            <person name="Kyrpides N."/>
            <person name="Lykidis A."/>
            <person name="LiPuma J.J."/>
            <person name="Konstantinidis K."/>
            <person name="Tiedje J.M."/>
            <person name="Richardson P."/>
        </authorList>
    </citation>
    <scope>NUCLEOTIDE SEQUENCE [LARGE SCALE GENOMIC DNA]</scope>
    <source>
        <strain evidence="4">AU 1054</strain>
    </source>
</reference>
<evidence type="ECO:0000256" key="1">
    <source>
        <dbReference type="SAM" id="MobiDB-lite"/>
    </source>
</evidence>
<protein>
    <submittedName>
        <fullName evidence="4">Uncharacterized membrane-anchored protein</fullName>
    </submittedName>
</protein>
<dbReference type="Pfam" id="PF09935">
    <property type="entry name" value="DUF2167"/>
    <property type="match status" value="1"/>
</dbReference>
<feature type="signal peptide" evidence="3">
    <location>
        <begin position="1"/>
        <end position="42"/>
    </location>
</feature>
<feature type="region of interest" description="Disordered" evidence="1">
    <location>
        <begin position="318"/>
        <end position="339"/>
    </location>
</feature>
<proteinExistence type="predicted"/>
<organism evidence="4">
    <name type="scientific">Burkholderia orbicola (strain AU 1054)</name>
    <dbReference type="NCBI Taxonomy" id="331271"/>
    <lineage>
        <taxon>Bacteria</taxon>
        <taxon>Pseudomonadati</taxon>
        <taxon>Pseudomonadota</taxon>
        <taxon>Betaproteobacteria</taxon>
        <taxon>Burkholderiales</taxon>
        <taxon>Burkholderiaceae</taxon>
        <taxon>Burkholderia</taxon>
        <taxon>Burkholderia cepacia complex</taxon>
        <taxon>Burkholderia orbicola</taxon>
    </lineage>
</organism>
<evidence type="ECO:0000313" key="4">
    <source>
        <dbReference type="EMBL" id="ABF77938.1"/>
    </source>
</evidence>
<dbReference type="EMBL" id="CP000379">
    <property type="protein sequence ID" value="ABF77938.1"/>
    <property type="molecule type" value="Genomic_DNA"/>
</dbReference>
<feature type="transmembrane region" description="Helical" evidence="2">
    <location>
        <begin position="279"/>
        <end position="307"/>
    </location>
</feature>
<feature type="chain" id="PRO_5002601789" evidence="3">
    <location>
        <begin position="43"/>
        <end position="339"/>
    </location>
</feature>
<name>A0A0H2XTC4_BURO1</name>
<feature type="compositionally biased region" description="Low complexity" evidence="1">
    <location>
        <begin position="318"/>
        <end position="333"/>
    </location>
</feature>
<dbReference type="InterPro" id="IPR018682">
    <property type="entry name" value="DUF2167_membr"/>
</dbReference>
<evidence type="ECO:0000256" key="2">
    <source>
        <dbReference type="SAM" id="Phobius"/>
    </source>
</evidence>
<keyword evidence="2" id="KW-1133">Transmembrane helix</keyword>
<gene>
    <name evidence="4" type="ordered locus">Bcen_3042</name>
</gene>
<evidence type="ECO:0000256" key="3">
    <source>
        <dbReference type="SAM" id="SignalP"/>
    </source>
</evidence>
<accession>A0A0H2XTC4</accession>
<keyword evidence="3" id="KW-0732">Signal</keyword>
<dbReference type="HOGENOM" id="CLU_060300_0_0_4"/>
<dbReference type="AlphaFoldDB" id="A0A0H2XTC4"/>
<keyword evidence="2" id="KW-0472">Membrane</keyword>
<keyword evidence="2" id="KW-0812">Transmembrane</keyword>
<sequence length="339" mass="35636" precursor="true">MPGPDAAHIDNKAFQGNPTMKKLAVRLACVATLALAATSGHAQTEAAQVEMRAAAAAANEAVVKGPTDIDVKHEAVLKLKAGESFVPAAEAGRYLRSMGNSIDEAKLVGLVLPDDPDADWISVVSFEPSGYIRDDDAKDWKPDELLKSLQAGTEENNPARKERGLPETEVVGWAKAPAYDAATHRLVWSAIIRDKGAAPNAANDGVNYRTLVLGRDGYLSLTMASTLADLPKYQPSADALLSNIRFNDGKRYADFNQSTDHVAEYGLAALIVGVGAKKLGLLALIGAFAVKFFKIGAVALLAGGAALKRFFGRKPKAAAAPAVADATAASDTAATERKE</sequence>